<sequence>MKTKEWHVFAAIVAAGIMCFSGVLIETSMNVTFPTLMQEFNVNANGVQWVTTGYLLAIAVVVPLSAYFIRNYSAYRLFIISNLMFLVGVLTDGFAPTLPILLLGRVFQGIGTGIALPLMFHIILTKSPLEKRGSMMGIGTMTTALAPAIGPTYGGVVMAALGWRAIFWFLLPLIIISFILGLRSIPTEKVMRNEKFNFMAFIMLSIGLASLLLAIEQLSVKWLLLSLIALGIFYYFNSKTTLLNLRVFKHHVFNRLLVGVLVYQAMFLALSFILPSFIQIGLHQSSTVAGLFMFPGALIGAVLGPISGRILDQIGPVKPISIGLIISTLAMIGMALTFKYEIIWFLLGFHIMTQFGSGLAVNNLMTATLSQLDQNLSADGNSVLNTLQQFTGAAATALAARLFASGQQQDLQHGAMLGSRTGVWVLFGLFILTLILFSISIPSLKKQWPNN</sequence>
<keyword evidence="4" id="KW-1133">Transmembrane helix</keyword>
<evidence type="ECO:0000256" key="1">
    <source>
        <dbReference type="ARBA" id="ARBA00004651"/>
    </source>
</evidence>
<dbReference type="EMBL" id="CP043431">
    <property type="protein sequence ID" value="QNT63795.1"/>
    <property type="molecule type" value="Genomic_DNA"/>
</dbReference>
<dbReference type="InterPro" id="IPR011701">
    <property type="entry name" value="MFS"/>
</dbReference>
<dbReference type="GO" id="GO:0005886">
    <property type="term" value="C:plasma membrane"/>
    <property type="evidence" value="ECO:0007669"/>
    <property type="project" value="UniProtKB-SubCell"/>
</dbReference>
<evidence type="ECO:0000256" key="3">
    <source>
        <dbReference type="ARBA" id="ARBA00022692"/>
    </source>
</evidence>
<dbReference type="PANTHER" id="PTHR42718:SF9">
    <property type="entry name" value="MAJOR FACILITATOR SUPERFAMILY MULTIDRUG TRANSPORTER MFSC"/>
    <property type="match status" value="1"/>
</dbReference>
<keyword evidence="5" id="KW-0472">Membrane</keyword>
<accession>A0A7H1MK09</accession>
<dbReference type="RefSeq" id="WP_006845438.1">
    <property type="nucleotide sequence ID" value="NZ_CP026847.1"/>
</dbReference>
<dbReference type="InterPro" id="IPR036259">
    <property type="entry name" value="MFS_trans_sf"/>
</dbReference>
<dbReference type="Proteomes" id="UP000516446">
    <property type="component" value="Chromosome"/>
</dbReference>
<dbReference type="PROSITE" id="PS50850">
    <property type="entry name" value="MFS"/>
    <property type="match status" value="1"/>
</dbReference>
<dbReference type="GO" id="GO:0022857">
    <property type="term" value="F:transmembrane transporter activity"/>
    <property type="evidence" value="ECO:0007669"/>
    <property type="project" value="InterPro"/>
</dbReference>
<dbReference type="Gene3D" id="1.20.1250.20">
    <property type="entry name" value="MFS general substrate transporter like domains"/>
    <property type="match status" value="1"/>
</dbReference>
<dbReference type="AlphaFoldDB" id="A0A7H1MK09"/>
<dbReference type="SUPFAM" id="SSF103473">
    <property type="entry name" value="MFS general substrate transporter"/>
    <property type="match status" value="1"/>
</dbReference>
<protein>
    <submittedName>
        <fullName evidence="7">Multidrug efflux MFS transporter</fullName>
    </submittedName>
</protein>
<dbReference type="PANTHER" id="PTHR42718">
    <property type="entry name" value="MAJOR FACILITATOR SUPERFAMILY MULTIDRUG TRANSPORTER MFSC"/>
    <property type="match status" value="1"/>
</dbReference>
<dbReference type="Gene3D" id="1.20.1720.10">
    <property type="entry name" value="Multidrug resistance protein D"/>
    <property type="match status" value="1"/>
</dbReference>
<keyword evidence="2" id="KW-0813">Transport</keyword>
<evidence type="ECO:0000313" key="8">
    <source>
        <dbReference type="Proteomes" id="UP000516446"/>
    </source>
</evidence>
<evidence type="ECO:0000256" key="2">
    <source>
        <dbReference type="ARBA" id="ARBA00022448"/>
    </source>
</evidence>
<evidence type="ECO:0000256" key="4">
    <source>
        <dbReference type="ARBA" id="ARBA00022989"/>
    </source>
</evidence>
<organism evidence="7 8">
    <name type="scientific">Weissella koreensis</name>
    <dbReference type="NCBI Taxonomy" id="165096"/>
    <lineage>
        <taxon>Bacteria</taxon>
        <taxon>Bacillati</taxon>
        <taxon>Bacillota</taxon>
        <taxon>Bacilli</taxon>
        <taxon>Lactobacillales</taxon>
        <taxon>Lactobacillaceae</taxon>
        <taxon>Weissella</taxon>
    </lineage>
</organism>
<keyword evidence="8" id="KW-1185">Reference proteome</keyword>
<gene>
    <name evidence="7" type="ORF">FY536_00270</name>
</gene>
<evidence type="ECO:0000256" key="5">
    <source>
        <dbReference type="ARBA" id="ARBA00023136"/>
    </source>
</evidence>
<name>A0A7H1MK09_9LACO</name>
<keyword evidence="3" id="KW-0812">Transmembrane</keyword>
<evidence type="ECO:0000313" key="7">
    <source>
        <dbReference type="EMBL" id="QNT63795.1"/>
    </source>
</evidence>
<dbReference type="InterPro" id="IPR020846">
    <property type="entry name" value="MFS_dom"/>
</dbReference>
<reference evidence="7 8" key="1">
    <citation type="submission" date="2019-08" db="EMBL/GenBank/DDBJ databases">
        <authorList>
            <person name="Chang H.C."/>
            <person name="Mun S.Y."/>
        </authorList>
    </citation>
    <scope>NUCLEOTIDE SEQUENCE [LARGE SCALE GENOMIC DNA]</scope>
    <source>
        <strain evidence="7 8">SK</strain>
    </source>
</reference>
<evidence type="ECO:0000259" key="6">
    <source>
        <dbReference type="PROSITE" id="PS50850"/>
    </source>
</evidence>
<proteinExistence type="predicted"/>
<dbReference type="Pfam" id="PF07690">
    <property type="entry name" value="MFS_1"/>
    <property type="match status" value="1"/>
</dbReference>
<comment type="subcellular location">
    <subcellularLocation>
        <location evidence="1">Cell membrane</location>
        <topology evidence="1">Multi-pass membrane protein</topology>
    </subcellularLocation>
</comment>
<feature type="domain" description="Major facilitator superfamily (MFS) profile" evidence="6">
    <location>
        <begin position="7"/>
        <end position="446"/>
    </location>
</feature>
<dbReference type="PRINTS" id="PR01036">
    <property type="entry name" value="TCRTETB"/>
</dbReference>